<evidence type="ECO:0000313" key="1">
    <source>
        <dbReference type="EMBL" id="MBW64149.1"/>
    </source>
</evidence>
<sequence>MEFLLFVLVVSQFHAIIRLSVTKCNYPHALNGQQKCGHAAFFFFLFRTQNSICFALAHLLAHTYTP</sequence>
<protein>
    <submittedName>
        <fullName evidence="1">Putative secreted protein</fullName>
    </submittedName>
</protein>
<name>A0A2M4CFW9_9DIPT</name>
<dbReference type="EMBL" id="GGFJ01015008">
    <property type="protein sequence ID" value="MBW64149.1"/>
    <property type="molecule type" value="Transcribed_RNA"/>
</dbReference>
<organism evidence="1">
    <name type="scientific">Anopheles marajoara</name>
    <dbReference type="NCBI Taxonomy" id="58244"/>
    <lineage>
        <taxon>Eukaryota</taxon>
        <taxon>Metazoa</taxon>
        <taxon>Ecdysozoa</taxon>
        <taxon>Arthropoda</taxon>
        <taxon>Hexapoda</taxon>
        <taxon>Insecta</taxon>
        <taxon>Pterygota</taxon>
        <taxon>Neoptera</taxon>
        <taxon>Endopterygota</taxon>
        <taxon>Diptera</taxon>
        <taxon>Nematocera</taxon>
        <taxon>Culicoidea</taxon>
        <taxon>Culicidae</taxon>
        <taxon>Anophelinae</taxon>
        <taxon>Anopheles</taxon>
    </lineage>
</organism>
<proteinExistence type="predicted"/>
<accession>A0A2M4CFW9</accession>
<reference evidence="1" key="1">
    <citation type="submission" date="2018-01" db="EMBL/GenBank/DDBJ databases">
        <title>An insight into the sialome of Amazonian anophelines.</title>
        <authorList>
            <person name="Ribeiro J.M."/>
            <person name="Scarpassa V."/>
            <person name="Calvo E."/>
        </authorList>
    </citation>
    <scope>NUCLEOTIDE SEQUENCE</scope>
    <source>
        <tissue evidence="1">Salivary glands</tissue>
    </source>
</reference>
<dbReference type="AlphaFoldDB" id="A0A2M4CFW9"/>